<dbReference type="Gene3D" id="3.40.50.300">
    <property type="entry name" value="P-loop containing nucleotide triphosphate hydrolases"/>
    <property type="match status" value="1"/>
</dbReference>
<dbReference type="GO" id="GO:0006261">
    <property type="term" value="P:DNA-templated DNA replication"/>
    <property type="evidence" value="ECO:0007669"/>
    <property type="project" value="TreeGrafter"/>
</dbReference>
<dbReference type="PANTHER" id="PTHR11669:SF8">
    <property type="entry name" value="DNA POLYMERASE III SUBUNIT DELTA"/>
    <property type="match status" value="1"/>
</dbReference>
<dbReference type="Proteomes" id="UP000267223">
    <property type="component" value="Unassembled WGS sequence"/>
</dbReference>
<dbReference type="InterPro" id="IPR027417">
    <property type="entry name" value="P-loop_NTPase"/>
</dbReference>
<proteinExistence type="predicted"/>
<comment type="caution">
    <text evidence="1">The sequence shown here is derived from an EMBL/GenBank/DDBJ whole genome shotgun (WGS) entry which is preliminary data.</text>
</comment>
<accession>A0A3M9NEU4</accession>
<organism evidence="1 2">
    <name type="scientific">Hanamia caeni</name>
    <dbReference type="NCBI Taxonomy" id="2294116"/>
    <lineage>
        <taxon>Bacteria</taxon>
        <taxon>Pseudomonadati</taxon>
        <taxon>Bacteroidota</taxon>
        <taxon>Chitinophagia</taxon>
        <taxon>Chitinophagales</taxon>
        <taxon>Chitinophagaceae</taxon>
        <taxon>Hanamia</taxon>
    </lineage>
</organism>
<dbReference type="InterPro" id="IPR050238">
    <property type="entry name" value="DNA_Rep/Repair_Clamp_Loader"/>
</dbReference>
<name>A0A3M9NEU4_9BACT</name>
<dbReference type="SUPFAM" id="SSF52540">
    <property type="entry name" value="P-loop containing nucleoside triphosphate hydrolases"/>
    <property type="match status" value="1"/>
</dbReference>
<evidence type="ECO:0008006" key="3">
    <source>
        <dbReference type="Google" id="ProtNLM"/>
    </source>
</evidence>
<sequence length="413" mass="47634">MQFNQIPGEETIKERLKDLVRKNRLSHALLFLGREGSGALPMAISFAQYVLCERVNGPQTNKNESSLFGNESREEEISEFLNDSCGECNSCKKVNHLIHPDLHFSYPVLKKDARHERVLSTDFIAEWREFVHQFPYNNVTDWLDFLKEHSSAKIENAVNKQGNISVFECDDISHKLSLKSFESSYKILIMWMPEYLGKEGNKLLKLIEEPPKNTLFILVAEDEHSILPTILSRTQVIKIPSFPDESVANILIKNYEVDSEKAVQLAAIAAGNFREALLLLKNSEHDFQSQVREWLNIIMKNNVSLLLKWIDEINKLGREKQKGFLKFFVHLLEQAIKTSYITENGALNISDSHHDFSSRINKFCTFEAKIAMVEELEKAIYFIERNANAKMLFHSLSIRFFHIIKDNSVILVN</sequence>
<dbReference type="AlphaFoldDB" id="A0A3M9NEU4"/>
<dbReference type="RefSeq" id="WP_123120852.1">
    <property type="nucleotide sequence ID" value="NZ_RJJR01000008.1"/>
</dbReference>
<gene>
    <name evidence="1" type="ORF">EFY79_11515</name>
</gene>
<protein>
    <recommendedName>
        <fullName evidence="3">DNA polymerase III subunit delta</fullName>
    </recommendedName>
</protein>
<keyword evidence="2" id="KW-1185">Reference proteome</keyword>
<reference evidence="1 2" key="1">
    <citation type="submission" date="2018-11" db="EMBL/GenBank/DDBJ databases">
        <title>Draft genome sequence of Ferruginibacter sp. BO-59.</title>
        <authorList>
            <person name="Im W.T."/>
        </authorList>
    </citation>
    <scope>NUCLEOTIDE SEQUENCE [LARGE SCALE GENOMIC DNA]</scope>
    <source>
        <strain evidence="1 2">BO-59</strain>
    </source>
</reference>
<evidence type="ECO:0000313" key="2">
    <source>
        <dbReference type="Proteomes" id="UP000267223"/>
    </source>
</evidence>
<dbReference type="PANTHER" id="PTHR11669">
    <property type="entry name" value="REPLICATION FACTOR C / DNA POLYMERASE III GAMMA-TAU SUBUNIT"/>
    <property type="match status" value="1"/>
</dbReference>
<dbReference type="EMBL" id="RJJR01000008">
    <property type="protein sequence ID" value="RNI36299.1"/>
    <property type="molecule type" value="Genomic_DNA"/>
</dbReference>
<dbReference type="OrthoDB" id="9811073at2"/>
<dbReference type="Pfam" id="PF13177">
    <property type="entry name" value="DNA_pol3_delta2"/>
    <property type="match status" value="1"/>
</dbReference>
<evidence type="ECO:0000313" key="1">
    <source>
        <dbReference type="EMBL" id="RNI36299.1"/>
    </source>
</evidence>